<protein>
    <submittedName>
        <fullName evidence="1">Uncharacterized protein</fullName>
    </submittedName>
</protein>
<gene>
    <name evidence="1" type="ORF">BU25DRAFT_18581</name>
</gene>
<sequence>MQALHFFTNNAAGLPNLPWTYSTLPGVEQGLADILTRPWFQRIWTVQEATLAQHTTLLCGEHQVSWNGDLQTMKSLVIRIEATAISPFFACYGELPSTLDWSPLMNILETQMRQAAEREGVVLKEIISILLSIFDTANRQIQWIDILRYSELSGMTKVASSVWRRTTRTPNCKTCMIGSWKRFGESLQWSNPGTRIWRTSAFCEEKTRVVIYLQLSRLRLWASGLVFLCRRRLRENIAKWL</sequence>
<keyword evidence="2" id="KW-1185">Reference proteome</keyword>
<evidence type="ECO:0000313" key="1">
    <source>
        <dbReference type="EMBL" id="KAF2629230.1"/>
    </source>
</evidence>
<dbReference type="EMBL" id="MU006710">
    <property type="protein sequence ID" value="KAF2629230.1"/>
    <property type="molecule type" value="Genomic_DNA"/>
</dbReference>
<name>A0ACB6S6N9_9PLEO</name>
<proteinExistence type="predicted"/>
<comment type="caution">
    <text evidence="1">The sequence shown here is derived from an EMBL/GenBank/DDBJ whole genome shotgun (WGS) entry which is preliminary data.</text>
</comment>
<accession>A0ACB6S6N9</accession>
<dbReference type="Proteomes" id="UP000799754">
    <property type="component" value="Unassembled WGS sequence"/>
</dbReference>
<organism evidence="1 2">
    <name type="scientific">Macroventuria anomochaeta</name>
    <dbReference type="NCBI Taxonomy" id="301207"/>
    <lineage>
        <taxon>Eukaryota</taxon>
        <taxon>Fungi</taxon>
        <taxon>Dikarya</taxon>
        <taxon>Ascomycota</taxon>
        <taxon>Pezizomycotina</taxon>
        <taxon>Dothideomycetes</taxon>
        <taxon>Pleosporomycetidae</taxon>
        <taxon>Pleosporales</taxon>
        <taxon>Pleosporineae</taxon>
        <taxon>Didymellaceae</taxon>
        <taxon>Macroventuria</taxon>
    </lineage>
</organism>
<reference evidence="1" key="1">
    <citation type="journal article" date="2020" name="Stud. Mycol.">
        <title>101 Dothideomycetes genomes: a test case for predicting lifestyles and emergence of pathogens.</title>
        <authorList>
            <person name="Haridas S."/>
            <person name="Albert R."/>
            <person name="Binder M."/>
            <person name="Bloem J."/>
            <person name="Labutti K."/>
            <person name="Salamov A."/>
            <person name="Andreopoulos B."/>
            <person name="Baker S."/>
            <person name="Barry K."/>
            <person name="Bills G."/>
            <person name="Bluhm B."/>
            <person name="Cannon C."/>
            <person name="Castanera R."/>
            <person name="Culley D."/>
            <person name="Daum C."/>
            <person name="Ezra D."/>
            <person name="Gonzalez J."/>
            <person name="Henrissat B."/>
            <person name="Kuo A."/>
            <person name="Liang C."/>
            <person name="Lipzen A."/>
            <person name="Lutzoni F."/>
            <person name="Magnuson J."/>
            <person name="Mondo S."/>
            <person name="Nolan M."/>
            <person name="Ohm R."/>
            <person name="Pangilinan J."/>
            <person name="Park H.-J."/>
            <person name="Ramirez L."/>
            <person name="Alfaro M."/>
            <person name="Sun H."/>
            <person name="Tritt A."/>
            <person name="Yoshinaga Y."/>
            <person name="Zwiers L.-H."/>
            <person name="Turgeon B."/>
            <person name="Goodwin S."/>
            <person name="Spatafora J."/>
            <person name="Crous P."/>
            <person name="Grigoriev I."/>
        </authorList>
    </citation>
    <scope>NUCLEOTIDE SEQUENCE</scope>
    <source>
        <strain evidence="1">CBS 525.71</strain>
    </source>
</reference>
<evidence type="ECO:0000313" key="2">
    <source>
        <dbReference type="Proteomes" id="UP000799754"/>
    </source>
</evidence>